<feature type="transmembrane region" description="Helical" evidence="1">
    <location>
        <begin position="36"/>
        <end position="55"/>
    </location>
</feature>
<organism evidence="2 3">
    <name type="scientific">Rasamsonia emersonii (strain ATCC 16479 / CBS 393.64 / IMI 116815)</name>
    <dbReference type="NCBI Taxonomy" id="1408163"/>
    <lineage>
        <taxon>Eukaryota</taxon>
        <taxon>Fungi</taxon>
        <taxon>Dikarya</taxon>
        <taxon>Ascomycota</taxon>
        <taxon>Pezizomycotina</taxon>
        <taxon>Eurotiomycetes</taxon>
        <taxon>Eurotiomycetidae</taxon>
        <taxon>Eurotiales</taxon>
        <taxon>Trichocomaceae</taxon>
        <taxon>Rasamsonia</taxon>
    </lineage>
</organism>
<evidence type="ECO:0000256" key="1">
    <source>
        <dbReference type="SAM" id="Phobius"/>
    </source>
</evidence>
<dbReference type="Proteomes" id="UP000053958">
    <property type="component" value="Unassembled WGS sequence"/>
</dbReference>
<evidence type="ECO:0000313" key="2">
    <source>
        <dbReference type="EMBL" id="KKA17268.1"/>
    </source>
</evidence>
<name>A0A0F4YI29_RASE3</name>
<dbReference type="GeneID" id="25321054"/>
<keyword evidence="3" id="KW-1185">Reference proteome</keyword>
<dbReference type="AlphaFoldDB" id="A0A0F4YI29"/>
<accession>A0A0F4YI29</accession>
<protein>
    <submittedName>
        <fullName evidence="2">Uncharacterized protein</fullName>
    </submittedName>
</protein>
<keyword evidence="1" id="KW-0812">Transmembrane</keyword>
<reference evidence="2 3" key="1">
    <citation type="submission" date="2015-04" db="EMBL/GenBank/DDBJ databases">
        <authorList>
            <person name="Heijne W.H."/>
            <person name="Fedorova N.D."/>
            <person name="Nierman W.C."/>
            <person name="Vollebregt A.W."/>
            <person name="Zhao Z."/>
            <person name="Wu L."/>
            <person name="Kumar M."/>
            <person name="Stam H."/>
            <person name="van den Berg M.A."/>
            <person name="Pel H.J."/>
        </authorList>
    </citation>
    <scope>NUCLEOTIDE SEQUENCE [LARGE SCALE GENOMIC DNA]</scope>
    <source>
        <strain evidence="2 3">CBS 393.64</strain>
    </source>
</reference>
<dbReference type="RefSeq" id="XP_013323880.1">
    <property type="nucleotide sequence ID" value="XM_013468426.1"/>
</dbReference>
<comment type="caution">
    <text evidence="2">The sequence shown here is derived from an EMBL/GenBank/DDBJ whole genome shotgun (WGS) entry which is preliminary data.</text>
</comment>
<proteinExistence type="predicted"/>
<evidence type="ECO:0000313" key="3">
    <source>
        <dbReference type="Proteomes" id="UP000053958"/>
    </source>
</evidence>
<sequence>MILSCPDSTQQPGIRPRLCDLCSLQFMRPKDEQNSLFTHLYSTVQVALSMLLLIYGRTMYFSRCLGIASRRPLLRSHLSEKRRSAYRYAPSHRIVTTVCPLPSFSATSLAATTLSAELAPKYSPSSSRQRYTISMLFSSLMYSDPSRRSMSGFKFSVTRPCPIPSVILLPVRSISLPPLWM</sequence>
<keyword evidence="1" id="KW-1133">Transmembrane helix</keyword>
<gene>
    <name evidence="2" type="ORF">T310_8972</name>
</gene>
<keyword evidence="1" id="KW-0472">Membrane</keyword>
<dbReference type="EMBL" id="LASV01000679">
    <property type="protein sequence ID" value="KKA17268.1"/>
    <property type="molecule type" value="Genomic_DNA"/>
</dbReference>